<keyword evidence="2" id="KW-1185">Reference proteome</keyword>
<proteinExistence type="predicted"/>
<protein>
    <submittedName>
        <fullName evidence="1">Uncharacterized protein</fullName>
    </submittedName>
</protein>
<reference evidence="1" key="2">
    <citation type="submission" date="2022-06" db="UniProtKB">
        <authorList>
            <consortium name="EnsemblMetazoa"/>
        </authorList>
    </citation>
    <scope>IDENTIFICATION</scope>
    <source>
        <strain evidence="1">DF5081</strain>
    </source>
</reference>
<organism evidence="1 2">
    <name type="scientific">Caenorhabditis japonica</name>
    <dbReference type="NCBI Taxonomy" id="281687"/>
    <lineage>
        <taxon>Eukaryota</taxon>
        <taxon>Metazoa</taxon>
        <taxon>Ecdysozoa</taxon>
        <taxon>Nematoda</taxon>
        <taxon>Chromadorea</taxon>
        <taxon>Rhabditida</taxon>
        <taxon>Rhabditina</taxon>
        <taxon>Rhabditomorpha</taxon>
        <taxon>Rhabditoidea</taxon>
        <taxon>Rhabditidae</taxon>
        <taxon>Peloderinae</taxon>
        <taxon>Caenorhabditis</taxon>
    </lineage>
</organism>
<dbReference type="EnsemblMetazoa" id="CJA28049.1">
    <property type="protein sequence ID" value="CJA28049.1"/>
    <property type="gene ID" value="WBGene00183623"/>
</dbReference>
<evidence type="ECO:0000313" key="2">
    <source>
        <dbReference type="Proteomes" id="UP000005237"/>
    </source>
</evidence>
<evidence type="ECO:0000313" key="1">
    <source>
        <dbReference type="EnsemblMetazoa" id="CJA28049.1"/>
    </source>
</evidence>
<dbReference type="Proteomes" id="UP000005237">
    <property type="component" value="Unassembled WGS sequence"/>
</dbReference>
<name>A0A8R1I9F3_CAEJA</name>
<reference evidence="2" key="1">
    <citation type="submission" date="2010-08" db="EMBL/GenBank/DDBJ databases">
        <authorList>
            <consortium name="Caenorhabditis japonica Sequencing Consortium"/>
            <person name="Wilson R.K."/>
        </authorList>
    </citation>
    <scope>NUCLEOTIDE SEQUENCE [LARGE SCALE GENOMIC DNA]</scope>
    <source>
        <strain evidence="2">DF5081</strain>
    </source>
</reference>
<dbReference type="AlphaFoldDB" id="A0A8R1I9F3"/>
<accession>A0A8R1I9F3</accession>
<sequence>MVYDRSGIAARHDGQTRSAELNAMRSSPYLFVLTESGSVWTESGRENAEVSSIDDSGNNEFFGESIIRK</sequence>